<dbReference type="GO" id="GO:0003677">
    <property type="term" value="F:DNA binding"/>
    <property type="evidence" value="ECO:0007669"/>
    <property type="project" value="UniProtKB-KW"/>
</dbReference>
<keyword evidence="1" id="KW-0238">DNA-binding</keyword>
<evidence type="ECO:0000313" key="1">
    <source>
        <dbReference type="EMBL" id="QLD27566.1"/>
    </source>
</evidence>
<dbReference type="EMBL" id="CP058322">
    <property type="protein sequence ID" value="QLD27566.1"/>
    <property type="molecule type" value="Genomic_DNA"/>
</dbReference>
<accession>A0A7H8XRD4</accession>
<reference evidence="1 2" key="1">
    <citation type="submission" date="2020-07" db="EMBL/GenBank/DDBJ databases">
        <title>A bifunctional nitrone conjugated secondary metabolite targeting the ribosome.</title>
        <authorList>
            <person name="Limbrick E.M."/>
            <person name="Graf M."/>
            <person name="Derewacz D.K."/>
            <person name="Nguyen F."/>
            <person name="Spraggins J.M."/>
            <person name="Wieland M."/>
            <person name="Ynigez-Gutierrez A.E."/>
            <person name="Reisman B.J."/>
            <person name="Zinshteyn B."/>
            <person name="McCulloch K."/>
            <person name="Iverson T.M."/>
            <person name="Green R."/>
            <person name="Wilson D.N."/>
            <person name="Bachmann B.O."/>
        </authorList>
    </citation>
    <scope>NUCLEOTIDE SEQUENCE [LARGE SCALE GENOMIC DNA]</scope>
    <source>
        <strain evidence="2">aurantiaca</strain>
    </source>
</reference>
<evidence type="ECO:0000313" key="2">
    <source>
        <dbReference type="Proteomes" id="UP000509335"/>
    </source>
</evidence>
<sequence length="64" mass="7212">MRVMALSEVAAYLGVSRQRAAILVDRPDFPAPIDTLTVGRIWDAAEIRTYAERRNRPLADEEPT</sequence>
<dbReference type="Proteomes" id="UP000509335">
    <property type="component" value="Chromosome"/>
</dbReference>
<name>A0A7H8XRD4_9ACTN</name>
<protein>
    <submittedName>
        <fullName evidence="1">DNA-binding protein</fullName>
    </submittedName>
</protein>
<proteinExistence type="predicted"/>
<gene>
    <name evidence="1" type="ORF">HXZ27_27910</name>
</gene>
<dbReference type="KEGG" id="mcab:HXZ27_27910"/>
<dbReference type="AlphaFoldDB" id="A0A7H8XRD4"/>
<organism evidence="1 2">
    <name type="scientific">Micromonospora carbonacea</name>
    <dbReference type="NCBI Taxonomy" id="47853"/>
    <lineage>
        <taxon>Bacteria</taxon>
        <taxon>Bacillati</taxon>
        <taxon>Actinomycetota</taxon>
        <taxon>Actinomycetes</taxon>
        <taxon>Micromonosporales</taxon>
        <taxon>Micromonosporaceae</taxon>
        <taxon>Micromonospora</taxon>
    </lineage>
</organism>